<dbReference type="SMR" id="A0A1H6E009"/>
<dbReference type="Proteomes" id="UP000236729">
    <property type="component" value="Unassembled WGS sequence"/>
</dbReference>
<accession>A0A1H6E009</accession>
<dbReference type="RefSeq" id="WP_093354467.1">
    <property type="nucleotide sequence ID" value="NZ_FNVB01000008.1"/>
</dbReference>
<evidence type="ECO:0000313" key="2">
    <source>
        <dbReference type="EMBL" id="SFD94637.1"/>
    </source>
</evidence>
<reference evidence="1" key="1">
    <citation type="submission" date="2016-10" db="EMBL/GenBank/DDBJ databases">
        <authorList>
            <person name="de Groot N.N."/>
        </authorList>
    </citation>
    <scope>NUCLEOTIDE SEQUENCE [LARGE SCALE GENOMIC DNA]</scope>
    <source>
        <strain evidence="1">ATCC 20501</strain>
    </source>
</reference>
<accession>A0A1I1WHM4</accession>
<keyword evidence="3" id="KW-1185">Reference proteome</keyword>
<dbReference type="Proteomes" id="UP000199690">
    <property type="component" value="Unassembled WGS sequence"/>
</dbReference>
<dbReference type="EMBL" id="FNVB01000008">
    <property type="protein sequence ID" value="SEG90912.1"/>
    <property type="molecule type" value="Genomic_DNA"/>
</dbReference>
<reference evidence="3 4" key="2">
    <citation type="submission" date="2016-10" db="EMBL/GenBank/DDBJ databases">
        <authorList>
            <person name="Varghese N."/>
            <person name="Submissions S."/>
        </authorList>
    </citation>
    <scope>NUCLEOTIDE SEQUENCE [LARGE SCALE GENOMIC DNA]</scope>
    <source>
        <strain evidence="4">ATCC 20501</strain>
        <strain evidence="2 3">CGMCC 4.3529</strain>
    </source>
</reference>
<dbReference type="SUPFAM" id="SSF140453">
    <property type="entry name" value="EsxAB dimer-like"/>
    <property type="match status" value="1"/>
</dbReference>
<dbReference type="AlphaFoldDB" id="A0A1H6E009"/>
<organism evidence="1 4">
    <name type="scientific">Saccharopolyspora kobensis</name>
    <dbReference type="NCBI Taxonomy" id="146035"/>
    <lineage>
        <taxon>Bacteria</taxon>
        <taxon>Bacillati</taxon>
        <taxon>Actinomycetota</taxon>
        <taxon>Actinomycetes</taxon>
        <taxon>Pseudonocardiales</taxon>
        <taxon>Pseudonocardiaceae</taxon>
        <taxon>Saccharopolyspora</taxon>
    </lineage>
</organism>
<evidence type="ECO:0000313" key="1">
    <source>
        <dbReference type="EMBL" id="SEG90912.1"/>
    </source>
</evidence>
<dbReference type="InterPro" id="IPR036689">
    <property type="entry name" value="ESAT-6-like_sf"/>
</dbReference>
<evidence type="ECO:0000313" key="3">
    <source>
        <dbReference type="Proteomes" id="UP000199690"/>
    </source>
</evidence>
<name>A0A1H6E009_9PSEU</name>
<gene>
    <name evidence="1" type="ORF">SAMN02982929_05340</name>
    <name evidence="2" type="ORF">SAMN05216506_107316</name>
</gene>
<dbReference type="EMBL" id="FOME01000007">
    <property type="protein sequence ID" value="SFD94637.1"/>
    <property type="molecule type" value="Genomic_DNA"/>
</dbReference>
<protein>
    <submittedName>
        <fullName evidence="1">Uncharacterized protein</fullName>
    </submittedName>
</protein>
<evidence type="ECO:0000313" key="4">
    <source>
        <dbReference type="Proteomes" id="UP000236729"/>
    </source>
</evidence>
<proteinExistence type="predicted"/>
<sequence>MSLYINTAKVRALLGEFNRQHNEMQQLIDQVIVDVNGLGAASSGEWKNAWLAAQDKVTTGKDQMKDAFGKATMILQDMSDGQIDIDYKNAAGF</sequence>